<protein>
    <recommendedName>
        <fullName evidence="5">Por secretion system C-terminal sorting domain-containing protein</fullName>
    </recommendedName>
</protein>
<dbReference type="InterPro" id="IPR032675">
    <property type="entry name" value="LRR_dom_sf"/>
</dbReference>
<dbReference type="SUPFAM" id="SSF52058">
    <property type="entry name" value="L domain-like"/>
    <property type="match status" value="1"/>
</dbReference>
<evidence type="ECO:0000256" key="1">
    <source>
        <dbReference type="ARBA" id="ARBA00022614"/>
    </source>
</evidence>
<proteinExistence type="predicted"/>
<dbReference type="Proteomes" id="UP001628220">
    <property type="component" value="Unassembled WGS sequence"/>
</dbReference>
<accession>A0ABQ0E1S9</accession>
<keyword evidence="4" id="KW-1185">Reference proteome</keyword>
<keyword evidence="2" id="KW-0677">Repeat</keyword>
<dbReference type="InterPro" id="IPR052574">
    <property type="entry name" value="CDIRP"/>
</dbReference>
<comment type="caution">
    <text evidence="3">The sequence shown here is derived from an EMBL/GenBank/DDBJ whole genome shotgun (WGS) entry which is preliminary data.</text>
</comment>
<organism evidence="3 4">
    <name type="scientific">Porphyromonas miyakawae</name>
    <dbReference type="NCBI Taxonomy" id="3137470"/>
    <lineage>
        <taxon>Bacteria</taxon>
        <taxon>Pseudomonadati</taxon>
        <taxon>Bacteroidota</taxon>
        <taxon>Bacteroidia</taxon>
        <taxon>Bacteroidales</taxon>
        <taxon>Porphyromonadaceae</taxon>
        <taxon>Porphyromonas</taxon>
    </lineage>
</organism>
<reference evidence="3 4" key="1">
    <citation type="journal article" date="2025" name="Int. J. Syst. Evol. Microbiol.">
        <title>Desulfovibrio falkowii sp. nov., Porphyromonas miyakawae sp. nov., Mediterraneibacter flintii sp. nov. and Owariibacterium komagatae gen. nov., sp. nov., isolated from human faeces.</title>
        <authorList>
            <person name="Hamaguchi T."/>
            <person name="Ohara M."/>
            <person name="Hisatomi A."/>
            <person name="Sekiguchi K."/>
            <person name="Takeda J.I."/>
            <person name="Ueyama J."/>
            <person name="Ito M."/>
            <person name="Nishiwaki H."/>
            <person name="Ogi T."/>
            <person name="Hirayama M."/>
            <person name="Ohkuma M."/>
            <person name="Sakamoto M."/>
            <person name="Ohno K."/>
        </authorList>
    </citation>
    <scope>NUCLEOTIDE SEQUENCE [LARGE SCALE GENOMIC DNA]</scope>
    <source>
        <strain evidence="3 4">13CB11C</strain>
    </source>
</reference>
<evidence type="ECO:0008006" key="5">
    <source>
        <dbReference type="Google" id="ProtNLM"/>
    </source>
</evidence>
<evidence type="ECO:0000313" key="4">
    <source>
        <dbReference type="Proteomes" id="UP001628220"/>
    </source>
</evidence>
<gene>
    <name evidence="3" type="ORF">Tsumi_07810</name>
</gene>
<evidence type="ECO:0000313" key="3">
    <source>
        <dbReference type="EMBL" id="GAB1251677.1"/>
    </source>
</evidence>
<dbReference type="Gene3D" id="3.80.10.10">
    <property type="entry name" value="Ribonuclease Inhibitor"/>
    <property type="match status" value="1"/>
</dbReference>
<dbReference type="PANTHER" id="PTHR47566">
    <property type="match status" value="1"/>
</dbReference>
<name>A0ABQ0E1S9_9PORP</name>
<sequence length="531" mass="59289">MHKCFFWLISIFTSLNLWGQQEQTISFTTAKAVGETITLNIIADDQITIEGLEGEYDPAVDVSYKVVSQEIILRGPITDFNANGCSITSFYITLPKSLVWLSLNDNMLRYLDLSECSALAQLQCANNQLKELNLLQNESLQQLFVDNNYLTELDLSACTLLSTVNCSNNLLSSLDLSECPYLNQLFVYSNRFRGKGVDALIAHMPKLSINDQKGAIVLLSTIDPCEKNYFTEAQTAVMKEKGWTLKCRMDKEYYQPYLDEYAHNGTVPPGERTSVLLEVGNDMLDKNISFVVTVPEGETVNMGKGIQGEWHNGERVSYLVTGPIIDITGHHLREVTVDHCGLKVVDLTLAKYITALDCRNNIIALITGSENAEFRTLLCSQNQLCDKALGSLLIALPTIAGEKKPGLLGIYDDSSLPEGNLVSDKRVKEAKEKGWQACKWDAKDNKWIPFEETPSVAVSATKNALYKIRTDSRGIYIDPLGKEDPGVLSVYTLLGEQIRHIPLNQNEQFVALPYGLYILQIGTYVRKIIIE</sequence>
<dbReference type="EMBL" id="BAAFSF010000001">
    <property type="protein sequence ID" value="GAB1251677.1"/>
    <property type="molecule type" value="Genomic_DNA"/>
</dbReference>
<dbReference type="PANTHER" id="PTHR47566:SF1">
    <property type="entry name" value="PROTEIN NUD1"/>
    <property type="match status" value="1"/>
</dbReference>
<keyword evidence="1" id="KW-0433">Leucine-rich repeat</keyword>
<evidence type="ECO:0000256" key="2">
    <source>
        <dbReference type="ARBA" id="ARBA00022737"/>
    </source>
</evidence>